<organism evidence="3 4">
    <name type="scientific">Callosobruchus maculatus</name>
    <name type="common">Southern cowpea weevil</name>
    <name type="synonym">Pulse bruchid</name>
    <dbReference type="NCBI Taxonomy" id="64391"/>
    <lineage>
        <taxon>Eukaryota</taxon>
        <taxon>Metazoa</taxon>
        <taxon>Ecdysozoa</taxon>
        <taxon>Arthropoda</taxon>
        <taxon>Hexapoda</taxon>
        <taxon>Insecta</taxon>
        <taxon>Pterygota</taxon>
        <taxon>Neoptera</taxon>
        <taxon>Endopterygota</taxon>
        <taxon>Coleoptera</taxon>
        <taxon>Polyphaga</taxon>
        <taxon>Cucujiformia</taxon>
        <taxon>Chrysomeloidea</taxon>
        <taxon>Chrysomelidae</taxon>
        <taxon>Bruchinae</taxon>
        <taxon>Bruchini</taxon>
        <taxon>Callosobruchus</taxon>
    </lineage>
</organism>
<keyword evidence="2" id="KW-0732">Signal</keyword>
<protein>
    <recommendedName>
        <fullName evidence="5">Cilia- and flagella-associated protein 157</fullName>
    </recommendedName>
</protein>
<name>A0A653C1F0_CALMS</name>
<evidence type="ECO:0000256" key="1">
    <source>
        <dbReference type="SAM" id="Coils"/>
    </source>
</evidence>
<sequence length="245" mass="28349">MQNMCFFCHCQCIVIIFQILNNAASFLDSSCYEKFTSSSFLGRRVKITEDNQEISELISEMQAVSDGNAGSQIENSTLKLKICDLQRRNKELLQSMDEKTVNFDKEIVVLQHEININKQEIVENRKKYMQIQTMYMAEINDLKARLEKQKQILNNKESEHAEKTAQLENELKTLQISYKIMELQRKDSAAKTGKYKTKVKDAISVIQELNKVLIECTKRILTTNSKSGHVMLKHEPVNAVISHRR</sequence>
<reference evidence="3 4" key="1">
    <citation type="submission" date="2019-01" db="EMBL/GenBank/DDBJ databases">
        <authorList>
            <person name="Sayadi A."/>
        </authorList>
    </citation>
    <scope>NUCLEOTIDE SEQUENCE [LARGE SCALE GENOMIC DNA]</scope>
</reference>
<keyword evidence="4" id="KW-1185">Reference proteome</keyword>
<evidence type="ECO:0000313" key="3">
    <source>
        <dbReference type="EMBL" id="VEN41786.1"/>
    </source>
</evidence>
<dbReference type="OrthoDB" id="6747835at2759"/>
<feature type="signal peptide" evidence="2">
    <location>
        <begin position="1"/>
        <end position="25"/>
    </location>
</feature>
<feature type="coiled-coil region" evidence="1">
    <location>
        <begin position="136"/>
        <end position="184"/>
    </location>
</feature>
<evidence type="ECO:0008006" key="5">
    <source>
        <dbReference type="Google" id="ProtNLM"/>
    </source>
</evidence>
<accession>A0A653C1F0</accession>
<gene>
    <name evidence="3" type="ORF">CALMAC_LOCUS5500</name>
</gene>
<keyword evidence="1" id="KW-0175">Coiled coil</keyword>
<dbReference type="EMBL" id="CAACVG010006794">
    <property type="protein sequence ID" value="VEN41786.1"/>
    <property type="molecule type" value="Genomic_DNA"/>
</dbReference>
<dbReference type="Proteomes" id="UP000410492">
    <property type="component" value="Unassembled WGS sequence"/>
</dbReference>
<evidence type="ECO:0000313" key="4">
    <source>
        <dbReference type="Proteomes" id="UP000410492"/>
    </source>
</evidence>
<feature type="chain" id="PRO_5024869082" description="Cilia- and flagella-associated protein 157" evidence="2">
    <location>
        <begin position="26"/>
        <end position="245"/>
    </location>
</feature>
<dbReference type="AlphaFoldDB" id="A0A653C1F0"/>
<proteinExistence type="predicted"/>
<evidence type="ECO:0000256" key="2">
    <source>
        <dbReference type="SAM" id="SignalP"/>
    </source>
</evidence>